<dbReference type="Pfam" id="PF00063">
    <property type="entry name" value="Myosin_head"/>
    <property type="match status" value="1"/>
</dbReference>
<evidence type="ECO:0000256" key="6">
    <source>
        <dbReference type="PROSITE-ProRule" id="PRU00782"/>
    </source>
</evidence>
<keyword evidence="3 6" id="KW-0518">Myosin</keyword>
<proteinExistence type="inferred from homology"/>
<keyword evidence="4" id="KW-0505">Motor protein</keyword>
<accession>A0ABR2WFA1</accession>
<name>A0ABR2WFA1_9FUNG</name>
<feature type="domain" description="Myosin motor" evidence="7">
    <location>
        <begin position="78"/>
        <end position="141"/>
    </location>
</feature>
<organism evidence="8 9">
    <name type="scientific">Basidiobolus ranarum</name>
    <dbReference type="NCBI Taxonomy" id="34480"/>
    <lineage>
        <taxon>Eukaryota</taxon>
        <taxon>Fungi</taxon>
        <taxon>Fungi incertae sedis</taxon>
        <taxon>Zoopagomycota</taxon>
        <taxon>Entomophthoromycotina</taxon>
        <taxon>Basidiobolomycetes</taxon>
        <taxon>Basidiobolales</taxon>
        <taxon>Basidiobolaceae</taxon>
        <taxon>Basidiobolus</taxon>
    </lineage>
</organism>
<gene>
    <name evidence="8" type="primary">MYO2_5</name>
    <name evidence="8" type="ORF">K7432_016067</name>
</gene>
<dbReference type="PANTHER" id="PTHR13140:SF706">
    <property type="entry name" value="DILUTE CLASS UNCONVENTIONAL MYOSIN, ISOFORM C"/>
    <property type="match status" value="1"/>
</dbReference>
<evidence type="ECO:0000256" key="5">
    <source>
        <dbReference type="ARBA" id="ARBA00023203"/>
    </source>
</evidence>
<dbReference type="Gene3D" id="3.40.850.10">
    <property type="entry name" value="Kinesin motor domain"/>
    <property type="match status" value="1"/>
</dbReference>
<evidence type="ECO:0000256" key="4">
    <source>
        <dbReference type="ARBA" id="ARBA00023175"/>
    </source>
</evidence>
<protein>
    <submittedName>
        <fullName evidence="8">Myosin type-2 heavy chain 1</fullName>
    </submittedName>
</protein>
<dbReference type="InterPro" id="IPR036961">
    <property type="entry name" value="Kinesin_motor_dom_sf"/>
</dbReference>
<evidence type="ECO:0000256" key="3">
    <source>
        <dbReference type="ARBA" id="ARBA00023123"/>
    </source>
</evidence>
<evidence type="ECO:0000256" key="1">
    <source>
        <dbReference type="ARBA" id="ARBA00022741"/>
    </source>
</evidence>
<keyword evidence="5 6" id="KW-0009">Actin-binding</keyword>
<dbReference type="PANTHER" id="PTHR13140">
    <property type="entry name" value="MYOSIN"/>
    <property type="match status" value="1"/>
</dbReference>
<comment type="similarity">
    <text evidence="6">Belongs to the TRAFAC class myosin-kinesin ATPase superfamily. Myosin family.</text>
</comment>
<reference evidence="8 9" key="1">
    <citation type="submission" date="2023-04" db="EMBL/GenBank/DDBJ databases">
        <title>Genome of Basidiobolus ranarum AG-B5.</title>
        <authorList>
            <person name="Stajich J.E."/>
            <person name="Carter-House D."/>
            <person name="Gryganskyi A."/>
        </authorList>
    </citation>
    <scope>NUCLEOTIDE SEQUENCE [LARGE SCALE GENOMIC DNA]</scope>
    <source>
        <strain evidence="8 9">AG-B5</strain>
    </source>
</reference>
<keyword evidence="9" id="KW-1185">Reference proteome</keyword>
<evidence type="ECO:0000256" key="2">
    <source>
        <dbReference type="ARBA" id="ARBA00022840"/>
    </source>
</evidence>
<dbReference type="InterPro" id="IPR027417">
    <property type="entry name" value="P-loop_NTPase"/>
</dbReference>
<dbReference type="SUPFAM" id="SSF52540">
    <property type="entry name" value="P-loop containing nucleoside triphosphate hydrolases"/>
    <property type="match status" value="1"/>
</dbReference>
<comment type="caution">
    <text evidence="8">The sequence shown here is derived from an EMBL/GenBank/DDBJ whole genome shotgun (WGS) entry which is preliminary data.</text>
</comment>
<sequence length="141" mass="16189">MSAQQALEVYTKNTNVWLENDKEGWISGQILSKKLDDVKVYFEIRDDTGEVVKLEFSLEKIVSKKVELPPLCNPPILEGIDDLTNLSYLHEPAVLHNIRTRYSQHNIYTYSGIVLIACNPFQKVSLYSQDVIQDRYILGIT</sequence>
<keyword evidence="1" id="KW-0547">Nucleotide-binding</keyword>
<keyword evidence="2" id="KW-0067">ATP-binding</keyword>
<evidence type="ECO:0000313" key="9">
    <source>
        <dbReference type="Proteomes" id="UP001479436"/>
    </source>
</evidence>
<evidence type="ECO:0000259" key="7">
    <source>
        <dbReference type="PROSITE" id="PS51456"/>
    </source>
</evidence>
<evidence type="ECO:0000313" key="8">
    <source>
        <dbReference type="EMBL" id="KAK9760182.1"/>
    </source>
</evidence>
<dbReference type="PROSITE" id="PS51456">
    <property type="entry name" value="MYOSIN_MOTOR"/>
    <property type="match status" value="1"/>
</dbReference>
<dbReference type="EMBL" id="JASJQH010002455">
    <property type="protein sequence ID" value="KAK9760182.1"/>
    <property type="molecule type" value="Genomic_DNA"/>
</dbReference>
<dbReference type="InterPro" id="IPR001609">
    <property type="entry name" value="Myosin_head_motor_dom-like"/>
</dbReference>
<comment type="caution">
    <text evidence="6">Lacks conserved residue(s) required for the propagation of feature annotation.</text>
</comment>
<dbReference type="Proteomes" id="UP001479436">
    <property type="component" value="Unassembled WGS sequence"/>
</dbReference>